<reference evidence="8 9" key="1">
    <citation type="submission" date="2021-04" db="EMBL/GenBank/DDBJ databases">
        <authorList>
            <person name="Sun C."/>
        </authorList>
    </citation>
    <scope>NUCLEOTIDE SEQUENCE [LARGE SCALE GENOMIC DNA]</scope>
    <source>
        <strain evidence="8 9">A79</strain>
    </source>
</reference>
<feature type="transmembrane region" description="Helical" evidence="6">
    <location>
        <begin position="69"/>
        <end position="90"/>
    </location>
</feature>
<dbReference type="Gene3D" id="1.20.1250.20">
    <property type="entry name" value="MFS general substrate transporter like domains"/>
    <property type="match status" value="2"/>
</dbReference>
<keyword evidence="3 6" id="KW-0812">Transmembrane</keyword>
<feature type="transmembrane region" description="Helical" evidence="6">
    <location>
        <begin position="206"/>
        <end position="227"/>
    </location>
</feature>
<feature type="transmembrane region" description="Helical" evidence="6">
    <location>
        <begin position="102"/>
        <end position="124"/>
    </location>
</feature>
<dbReference type="InterPro" id="IPR011701">
    <property type="entry name" value="MFS"/>
</dbReference>
<dbReference type="InterPro" id="IPR050189">
    <property type="entry name" value="MFS_Efflux_Transporters"/>
</dbReference>
<dbReference type="RefSeq" id="WP_211537648.1">
    <property type="nucleotide sequence ID" value="NZ_JAGSSV010000038.1"/>
</dbReference>
<comment type="subcellular location">
    <subcellularLocation>
        <location evidence="1">Cell membrane</location>
        <topology evidence="1">Multi-pass membrane protein</topology>
    </subcellularLocation>
</comment>
<protein>
    <submittedName>
        <fullName evidence="8">MFS transporter</fullName>
    </submittedName>
</protein>
<evidence type="ECO:0000256" key="3">
    <source>
        <dbReference type="ARBA" id="ARBA00022692"/>
    </source>
</evidence>
<dbReference type="Proteomes" id="UP000679722">
    <property type="component" value="Unassembled WGS sequence"/>
</dbReference>
<keyword evidence="2" id="KW-1003">Cell membrane</keyword>
<feature type="transmembrane region" description="Helical" evidence="6">
    <location>
        <begin position="162"/>
        <end position="179"/>
    </location>
</feature>
<dbReference type="EMBL" id="JAGSSV010000038">
    <property type="protein sequence ID" value="MBR7890240.1"/>
    <property type="molecule type" value="Genomic_DNA"/>
</dbReference>
<evidence type="ECO:0000256" key="2">
    <source>
        <dbReference type="ARBA" id="ARBA00022475"/>
    </source>
</evidence>
<dbReference type="Pfam" id="PF07690">
    <property type="entry name" value="MFS_1"/>
    <property type="match status" value="1"/>
</dbReference>
<evidence type="ECO:0000313" key="9">
    <source>
        <dbReference type="Proteomes" id="UP000679722"/>
    </source>
</evidence>
<sequence length="385" mass="41402">MKPLSLLGSFTLLCISSLTIMVGAVVAPGLASISQALGVAENASLLITLPALGAVLFAPFSGRLIDRYGAYYCTLIALFLYGALGLSGQWLTGPTAVFANRIILGAATAVIMAGGTTLISQFYAGHERLTMIAKQGMAIELGGVIFLFIGGFVATAGWNLPFLLYLMAWVFLAMLITLVPSNKHLHNEPESPQTSTTQSTFEPLRWVYISACVAMVLFFTAIVILPFSMEESGYSADKVGIFLAFISLVAVITAHFLPKINLRWKNKGTLGFAFAFYALSHVAFYFGEALPMLLGGVFAGIGFGLSIPLLNHMTVEKSEAKVRGKNLSYLAMAIFLGQFLTSFMELLPGDLRSVYLVAAVLSGLYFLCVFNVFKKSQTPSQKNSA</sequence>
<feature type="transmembrane region" description="Helical" evidence="6">
    <location>
        <begin position="353"/>
        <end position="373"/>
    </location>
</feature>
<proteinExistence type="predicted"/>
<keyword evidence="4 6" id="KW-1133">Transmembrane helix</keyword>
<evidence type="ECO:0000259" key="7">
    <source>
        <dbReference type="PROSITE" id="PS50850"/>
    </source>
</evidence>
<feature type="transmembrane region" description="Helical" evidence="6">
    <location>
        <begin position="293"/>
        <end position="315"/>
    </location>
</feature>
<keyword evidence="5 6" id="KW-0472">Membrane</keyword>
<gene>
    <name evidence="8" type="ORF">J9B83_15150</name>
</gene>
<evidence type="ECO:0000313" key="8">
    <source>
        <dbReference type="EMBL" id="MBR7890240.1"/>
    </source>
</evidence>
<dbReference type="PANTHER" id="PTHR43124">
    <property type="entry name" value="PURINE EFFLUX PUMP PBUE"/>
    <property type="match status" value="1"/>
</dbReference>
<accession>A0ABS5HF55</accession>
<reference evidence="9" key="2">
    <citation type="submission" date="2023-07" db="EMBL/GenBank/DDBJ databases">
        <title>Marinomonas vulgaris A79, complete genome.</title>
        <authorList>
            <person name="Ying J.-J."/>
        </authorList>
    </citation>
    <scope>NUCLEOTIDE SEQUENCE [LARGE SCALE GENOMIC DNA]</scope>
    <source>
        <strain evidence="9">A79</strain>
    </source>
</reference>
<dbReference type="CDD" id="cd17473">
    <property type="entry name" value="MFS_arabinose_efflux_permease_like"/>
    <property type="match status" value="1"/>
</dbReference>
<keyword evidence="9" id="KW-1185">Reference proteome</keyword>
<feature type="transmembrane region" description="Helical" evidence="6">
    <location>
        <begin position="136"/>
        <end position="156"/>
    </location>
</feature>
<evidence type="ECO:0000256" key="1">
    <source>
        <dbReference type="ARBA" id="ARBA00004651"/>
    </source>
</evidence>
<organism evidence="8 9">
    <name type="scientific">Marinomonas vulgaris</name>
    <dbReference type="NCBI Taxonomy" id="2823372"/>
    <lineage>
        <taxon>Bacteria</taxon>
        <taxon>Pseudomonadati</taxon>
        <taxon>Pseudomonadota</taxon>
        <taxon>Gammaproteobacteria</taxon>
        <taxon>Oceanospirillales</taxon>
        <taxon>Oceanospirillaceae</taxon>
        <taxon>Marinomonas</taxon>
    </lineage>
</organism>
<dbReference type="SUPFAM" id="SSF103473">
    <property type="entry name" value="MFS general substrate transporter"/>
    <property type="match status" value="1"/>
</dbReference>
<feature type="domain" description="Major facilitator superfamily (MFS) profile" evidence="7">
    <location>
        <begin position="1"/>
        <end position="377"/>
    </location>
</feature>
<comment type="caution">
    <text evidence="8">The sequence shown here is derived from an EMBL/GenBank/DDBJ whole genome shotgun (WGS) entry which is preliminary data.</text>
</comment>
<dbReference type="InterPro" id="IPR020846">
    <property type="entry name" value="MFS_dom"/>
</dbReference>
<feature type="transmembrane region" description="Helical" evidence="6">
    <location>
        <begin position="43"/>
        <end position="62"/>
    </location>
</feature>
<evidence type="ECO:0000256" key="4">
    <source>
        <dbReference type="ARBA" id="ARBA00022989"/>
    </source>
</evidence>
<name>A0ABS5HF55_9GAMM</name>
<dbReference type="PROSITE" id="PS50850">
    <property type="entry name" value="MFS"/>
    <property type="match status" value="1"/>
</dbReference>
<evidence type="ECO:0000256" key="5">
    <source>
        <dbReference type="ARBA" id="ARBA00023136"/>
    </source>
</evidence>
<evidence type="ECO:0000256" key="6">
    <source>
        <dbReference type="SAM" id="Phobius"/>
    </source>
</evidence>
<feature type="transmembrane region" description="Helical" evidence="6">
    <location>
        <begin position="327"/>
        <end position="347"/>
    </location>
</feature>
<feature type="transmembrane region" description="Helical" evidence="6">
    <location>
        <begin position="239"/>
        <end position="257"/>
    </location>
</feature>
<dbReference type="InterPro" id="IPR036259">
    <property type="entry name" value="MFS_trans_sf"/>
</dbReference>
<dbReference type="PANTHER" id="PTHR43124:SF3">
    <property type="entry name" value="CHLORAMPHENICOL EFFLUX PUMP RV0191"/>
    <property type="match status" value="1"/>
</dbReference>
<feature type="transmembrane region" description="Helical" evidence="6">
    <location>
        <begin position="269"/>
        <end position="287"/>
    </location>
</feature>